<dbReference type="RefSeq" id="WP_341597919.1">
    <property type="nucleotide sequence ID" value="NZ_JBAKAZ010000030.1"/>
</dbReference>
<dbReference type="InterPro" id="IPR038404">
    <property type="entry name" value="TRAP_DctP_sf"/>
</dbReference>
<accession>A0ABU9GR37</accession>
<evidence type="ECO:0000256" key="4">
    <source>
        <dbReference type="SAM" id="SignalP"/>
    </source>
</evidence>
<name>A0ABU9GR37_9GAMM</name>
<keyword evidence="2" id="KW-0813">Transport</keyword>
<dbReference type="InterPro" id="IPR004682">
    <property type="entry name" value="TRAP_DctP"/>
</dbReference>
<dbReference type="NCBIfam" id="TIGR00787">
    <property type="entry name" value="dctP"/>
    <property type="match status" value="1"/>
</dbReference>
<comment type="caution">
    <text evidence="5">The sequence shown here is derived from an EMBL/GenBank/DDBJ whole genome shotgun (WGS) entry which is preliminary data.</text>
</comment>
<keyword evidence="6" id="KW-1185">Reference proteome</keyword>
<dbReference type="PANTHER" id="PTHR33376">
    <property type="match status" value="1"/>
</dbReference>
<feature type="chain" id="PRO_5045373814" evidence="4">
    <location>
        <begin position="24"/>
        <end position="332"/>
    </location>
</feature>
<keyword evidence="3 4" id="KW-0732">Signal</keyword>
<evidence type="ECO:0000256" key="1">
    <source>
        <dbReference type="ARBA" id="ARBA00009023"/>
    </source>
</evidence>
<reference evidence="5 6" key="1">
    <citation type="submission" date="2024-02" db="EMBL/GenBank/DDBJ databases">
        <title>Bacteria isolated from the canopy kelp, Nereocystis luetkeana.</title>
        <authorList>
            <person name="Pfister C.A."/>
            <person name="Younker I.T."/>
            <person name="Light S.H."/>
        </authorList>
    </citation>
    <scope>NUCLEOTIDE SEQUENCE [LARGE SCALE GENOMIC DNA]</scope>
    <source>
        <strain evidence="5 6">TI.1.05</strain>
    </source>
</reference>
<comment type="similarity">
    <text evidence="1">Belongs to the bacterial solute-binding protein 7 family.</text>
</comment>
<dbReference type="Gene3D" id="3.40.190.170">
    <property type="entry name" value="Bacterial extracellular solute-binding protein, family 7"/>
    <property type="match status" value="1"/>
</dbReference>
<dbReference type="PIRSF" id="PIRSF006470">
    <property type="entry name" value="DctB"/>
    <property type="match status" value="1"/>
</dbReference>
<feature type="signal peptide" evidence="4">
    <location>
        <begin position="1"/>
        <end position="23"/>
    </location>
</feature>
<organism evidence="5 6">
    <name type="scientific">Psychromonas aquatilis</name>
    <dbReference type="NCBI Taxonomy" id="2005072"/>
    <lineage>
        <taxon>Bacteria</taxon>
        <taxon>Pseudomonadati</taxon>
        <taxon>Pseudomonadota</taxon>
        <taxon>Gammaproteobacteria</taxon>
        <taxon>Alteromonadales</taxon>
        <taxon>Psychromonadaceae</taxon>
        <taxon>Psychromonas</taxon>
    </lineage>
</organism>
<proteinExistence type="inferred from homology"/>
<evidence type="ECO:0000256" key="3">
    <source>
        <dbReference type="ARBA" id="ARBA00022729"/>
    </source>
</evidence>
<dbReference type="InterPro" id="IPR018389">
    <property type="entry name" value="DctP_fam"/>
</dbReference>
<dbReference type="Proteomes" id="UP001369082">
    <property type="component" value="Unassembled WGS sequence"/>
</dbReference>
<evidence type="ECO:0000313" key="5">
    <source>
        <dbReference type="EMBL" id="MEL0629786.1"/>
    </source>
</evidence>
<dbReference type="Pfam" id="PF03480">
    <property type="entry name" value="DctP"/>
    <property type="match status" value="1"/>
</dbReference>
<gene>
    <name evidence="5" type="ORF">V6256_09205</name>
</gene>
<sequence>MFKKLTMVSLCSAALLTSAGAYANCDPGEIVIKFSHVTNADKHPKGVAASLLEERVNAEMNGKACMQVFPNSTLYDDNQVLEALLNGDVQMAAPSLSKFEKITKKYRIFDLPFLFDDVAAVDRFQNSESGDKLKNAMNRRGLKGLEFWHNGMKQLSANKPLLLPEDAKGLKFRVQASDVLVAQFEQLGANPQKMSFKEVYGGLQTNVIDGQENTWSNTYGKKFFEVQDGVTESNHGILDYLVITSGDWWDNLPTDVRDQLAGILKSVTEERNTESMMVNEENKQNIIKAGGVVRTLTPEQREAWVVALKPVWKKFEKDIGSDLIEAAQAANQ</sequence>
<dbReference type="NCBIfam" id="NF037995">
    <property type="entry name" value="TRAP_S1"/>
    <property type="match status" value="1"/>
</dbReference>
<evidence type="ECO:0000313" key="6">
    <source>
        <dbReference type="Proteomes" id="UP001369082"/>
    </source>
</evidence>
<dbReference type="PANTHER" id="PTHR33376:SF7">
    <property type="entry name" value="C4-DICARBOXYLATE-BINDING PROTEIN DCTB"/>
    <property type="match status" value="1"/>
</dbReference>
<dbReference type="EMBL" id="JBAKAZ010000030">
    <property type="protein sequence ID" value="MEL0629786.1"/>
    <property type="molecule type" value="Genomic_DNA"/>
</dbReference>
<protein>
    <submittedName>
        <fullName evidence="5">DctP family TRAP transporter solute-binding subunit</fullName>
    </submittedName>
</protein>
<evidence type="ECO:0000256" key="2">
    <source>
        <dbReference type="ARBA" id="ARBA00022448"/>
    </source>
</evidence>